<keyword evidence="3" id="KW-1185">Reference proteome</keyword>
<name>A0A1S8WZP0_OPIVI</name>
<evidence type="ECO:0000313" key="2">
    <source>
        <dbReference type="EMBL" id="OON19949.1"/>
    </source>
</evidence>
<gene>
    <name evidence="2" type="ORF">X801_04176</name>
</gene>
<proteinExistence type="predicted"/>
<dbReference type="PANTHER" id="PTHR47331">
    <property type="entry name" value="PHD-TYPE DOMAIN-CONTAINING PROTEIN"/>
    <property type="match status" value="1"/>
</dbReference>
<evidence type="ECO:0000256" key="1">
    <source>
        <dbReference type="SAM" id="MobiDB-lite"/>
    </source>
</evidence>
<accession>A0A1S8WZP0</accession>
<dbReference type="AlphaFoldDB" id="A0A1S8WZP0"/>
<feature type="region of interest" description="Disordered" evidence="1">
    <location>
        <begin position="1"/>
        <end position="28"/>
    </location>
</feature>
<organism evidence="2 3">
    <name type="scientific">Opisthorchis viverrini</name>
    <name type="common">Southeast Asian liver fluke</name>
    <dbReference type="NCBI Taxonomy" id="6198"/>
    <lineage>
        <taxon>Eukaryota</taxon>
        <taxon>Metazoa</taxon>
        <taxon>Spiralia</taxon>
        <taxon>Lophotrochozoa</taxon>
        <taxon>Platyhelminthes</taxon>
        <taxon>Trematoda</taxon>
        <taxon>Digenea</taxon>
        <taxon>Opisthorchiida</taxon>
        <taxon>Opisthorchiata</taxon>
        <taxon>Opisthorchiidae</taxon>
        <taxon>Opisthorchis</taxon>
    </lineage>
</organism>
<reference evidence="2 3" key="1">
    <citation type="submission" date="2015-03" db="EMBL/GenBank/DDBJ databases">
        <title>Draft genome of the nematode, Opisthorchis viverrini.</title>
        <authorList>
            <person name="Mitreva M."/>
        </authorList>
    </citation>
    <scope>NUCLEOTIDE SEQUENCE [LARGE SCALE GENOMIC DNA]</scope>
    <source>
        <strain evidence="2">Khon Kaen</strain>
    </source>
</reference>
<protein>
    <submittedName>
        <fullName evidence="2">Uncharacterized protein</fullName>
    </submittedName>
</protein>
<dbReference type="Proteomes" id="UP000243686">
    <property type="component" value="Unassembled WGS sequence"/>
</dbReference>
<sequence length="278" mass="31173">MEKLDEIARSMNSGGLENCPSPATNEQCDPVRRYVNSIPDPKDLPIPVEEDTVNNPPNIHLRNANTRQDDRLLETAQLVQTYMGLPVRQLPKSDENPANYHISMRSFMSTIARRTQDEATQAIRRCGVLEPEEGYAKALRLLERRLDDSHSIATTSIEQLTDGPTLKADYHKALSTSAEDMMICSATLKQLECPNDLNYCRTSGAVVARLPSTMQNEWFALAAKSFKSKHDPTFDELAKFICNKAYAAAAQKVYAVGRSFMRVQPNTMRPQPTQILTI</sequence>
<evidence type="ECO:0000313" key="3">
    <source>
        <dbReference type="Proteomes" id="UP000243686"/>
    </source>
</evidence>
<feature type="compositionally biased region" description="Polar residues" evidence="1">
    <location>
        <begin position="10"/>
        <end position="27"/>
    </location>
</feature>
<dbReference type="EMBL" id="KV892953">
    <property type="protein sequence ID" value="OON19949.1"/>
    <property type="molecule type" value="Genomic_DNA"/>
</dbReference>